<accession>A0A0H2XAL6</accession>
<dbReference type="Proteomes" id="UP000000420">
    <property type="component" value="Chromosome"/>
</dbReference>
<dbReference type="InterPro" id="IPR015500">
    <property type="entry name" value="Peptidase_S8_subtilisin-rel"/>
</dbReference>
<dbReference type="AlphaFoldDB" id="A0A0H2XAL6"/>
<dbReference type="KEGG" id="xcb:XC_3376"/>
<dbReference type="PRINTS" id="PR00723">
    <property type="entry name" value="SUBTILISIN"/>
</dbReference>
<evidence type="ECO:0000256" key="10">
    <source>
        <dbReference type="RuleBase" id="RU003355"/>
    </source>
</evidence>
<dbReference type="GO" id="GO:0005576">
    <property type="term" value="C:extracellular region"/>
    <property type="evidence" value="ECO:0007669"/>
    <property type="project" value="UniProtKB-SubCell"/>
</dbReference>
<dbReference type="Gene3D" id="2.60.120.380">
    <property type="match status" value="1"/>
</dbReference>
<evidence type="ECO:0000313" key="14">
    <source>
        <dbReference type="Proteomes" id="UP000000420"/>
    </source>
</evidence>
<evidence type="ECO:0000256" key="8">
    <source>
        <dbReference type="ARBA" id="ARBA00023145"/>
    </source>
</evidence>
<dbReference type="InterPro" id="IPR022398">
    <property type="entry name" value="Peptidase_S8_His-AS"/>
</dbReference>
<feature type="domain" description="Peptidase C-terminal archaeal/bacterial" evidence="12">
    <location>
        <begin position="510"/>
        <end position="579"/>
    </location>
</feature>
<dbReference type="Pfam" id="PF00082">
    <property type="entry name" value="Peptidase_S8"/>
    <property type="match status" value="1"/>
</dbReference>
<feature type="active site" description="Charge relay system" evidence="9">
    <location>
        <position position="430"/>
    </location>
</feature>
<keyword evidence="3" id="KW-0964">Secreted</keyword>
<keyword evidence="7 9" id="KW-0720">Serine protease</keyword>
<dbReference type="InterPro" id="IPR023828">
    <property type="entry name" value="Peptidase_S8_Ser-AS"/>
</dbReference>
<dbReference type="InterPro" id="IPR034176">
    <property type="entry name" value="Peptidases_S8_13"/>
</dbReference>
<evidence type="ECO:0000256" key="5">
    <source>
        <dbReference type="ARBA" id="ARBA00022729"/>
    </source>
</evidence>
<protein>
    <submittedName>
        <fullName evidence="13">Extracellular protease</fullName>
    </submittedName>
</protein>
<reference evidence="13 14" key="1">
    <citation type="journal article" date="2005" name="Genome Res.">
        <title>Comparative and functional genomic analyses of the pathogenicity of phytopathogen Xanthomonas campestris pv. campestris.</title>
        <authorList>
            <person name="Qian W."/>
            <person name="Jia Y."/>
            <person name="Ren S.X."/>
            <person name="He Y.Q."/>
            <person name="Feng J.X."/>
            <person name="Lu L.F."/>
            <person name="Sun Q."/>
            <person name="Ying G."/>
            <person name="Tang D.J."/>
            <person name="Tang H."/>
            <person name="Wu W."/>
            <person name="Hao P."/>
            <person name="Wang L."/>
            <person name="Jiang B.L."/>
            <person name="Zeng S."/>
            <person name="Gu W.Y."/>
            <person name="Lu G."/>
            <person name="Rong L."/>
            <person name="Tian Y."/>
            <person name="Yao Z."/>
            <person name="Fu G."/>
            <person name="Chen B."/>
            <person name="Fang R."/>
            <person name="Qiang B."/>
            <person name="Chen Z."/>
            <person name="Zhao G.P."/>
            <person name="Tang J.L."/>
            <person name="He C."/>
        </authorList>
    </citation>
    <scope>NUCLEOTIDE SEQUENCE [LARGE SCALE GENOMIC DNA]</scope>
    <source>
        <strain evidence="13 14">8004</strain>
    </source>
</reference>
<dbReference type="InterPro" id="IPR050131">
    <property type="entry name" value="Peptidase_S8_subtilisin-like"/>
</dbReference>
<dbReference type="CDD" id="cd07496">
    <property type="entry name" value="Peptidases_S8_13"/>
    <property type="match status" value="1"/>
</dbReference>
<dbReference type="PROSITE" id="PS00136">
    <property type="entry name" value="SUBTILASE_ASP"/>
    <property type="match status" value="1"/>
</dbReference>
<proteinExistence type="inferred from homology"/>
<sequence length="593" mass="59967">MQCPRIRRGVAVPALRVIRVPISWGGRFMRQSTVGAVRYAACVCAMACVFQVSAGEVNLQGLASGSSHQRFIVSYKDRVGSTRATGLSAPWGEIARAVPRRQGRALGLSAMRRLSAGPMLLVADRRLDRVDSESLMRRLAADPTVKRVEVDVLMRPLLAPNDPGLPQQWAMGTTTASLNVRPAWDRTTGKGIVVAVIDTGITAHPDLAANVLPGYDFITDPTVAGDGNGRDNNAADQGDWSAANACGAGASASNSSWHGTHVAGIVAAVGNNAAGVVGTAFNAKLLPLRVLGKCGGYMSDIADAIVWASGGKVTGVPANPNPATVINLSLGGYGSCSTIIGNAITGAVTRGTAVVVAAGNSNMDVATSMPANCANVIAVAATTSAGAKASFSNFGKGVDIAAPGQAIISTLNSGTTVPANPAYAVYSGTSMAAPHVAGVVALMQSVALNPLTPATVEALLKSSARPLPVACAPGCGAGLVNADGAVAAVINATLLTSNAVRTGLSAAIGDSLYYQVKVPAGTRSLKVTLSGGSGNADLSLRANALPTDAAFGCRSMLVGNTEACTLTAPAAGTYYVRLKGTLAFSAVNLVATY</sequence>
<dbReference type="InterPro" id="IPR000209">
    <property type="entry name" value="Peptidase_S8/S53_dom"/>
</dbReference>
<dbReference type="SUPFAM" id="SSF52743">
    <property type="entry name" value="Subtilisin-like"/>
    <property type="match status" value="1"/>
</dbReference>
<evidence type="ECO:0000256" key="3">
    <source>
        <dbReference type="ARBA" id="ARBA00022525"/>
    </source>
</evidence>
<name>A0A0H2XAL6_XANC8</name>
<dbReference type="InterPro" id="IPR007280">
    <property type="entry name" value="Peptidase_C_arc/bac"/>
</dbReference>
<comment type="subcellular location">
    <subcellularLocation>
        <location evidence="1">Secreted</location>
    </subcellularLocation>
</comment>
<keyword evidence="6 9" id="KW-0378">Hydrolase</keyword>
<evidence type="ECO:0000259" key="12">
    <source>
        <dbReference type="Pfam" id="PF04151"/>
    </source>
</evidence>
<dbReference type="Pfam" id="PF04151">
    <property type="entry name" value="PPC"/>
    <property type="match status" value="1"/>
</dbReference>
<dbReference type="GO" id="GO:0004252">
    <property type="term" value="F:serine-type endopeptidase activity"/>
    <property type="evidence" value="ECO:0007669"/>
    <property type="project" value="UniProtKB-UniRule"/>
</dbReference>
<gene>
    <name evidence="13" type="ordered locus">XC_3376</name>
</gene>
<dbReference type="FunFam" id="2.60.120.380:FF:000013">
    <property type="entry name" value="Alkaline serine protease"/>
    <property type="match status" value="1"/>
</dbReference>
<keyword evidence="4 9" id="KW-0645">Protease</keyword>
<organism evidence="13 14">
    <name type="scientific">Xanthomonas campestris pv. campestris (strain 8004)</name>
    <dbReference type="NCBI Taxonomy" id="314565"/>
    <lineage>
        <taxon>Bacteria</taxon>
        <taxon>Pseudomonadati</taxon>
        <taxon>Pseudomonadota</taxon>
        <taxon>Gammaproteobacteria</taxon>
        <taxon>Lysobacterales</taxon>
        <taxon>Lysobacteraceae</taxon>
        <taxon>Xanthomonas</taxon>
    </lineage>
</organism>
<evidence type="ECO:0000256" key="2">
    <source>
        <dbReference type="ARBA" id="ARBA00011073"/>
    </source>
</evidence>
<evidence type="ECO:0000256" key="4">
    <source>
        <dbReference type="ARBA" id="ARBA00022670"/>
    </source>
</evidence>
<evidence type="ECO:0000313" key="13">
    <source>
        <dbReference type="EMBL" id="AAY50420.1"/>
    </source>
</evidence>
<feature type="active site" description="Charge relay system" evidence="9">
    <location>
        <position position="198"/>
    </location>
</feature>
<dbReference type="PANTHER" id="PTHR43806:SF11">
    <property type="entry name" value="CEREVISIN-RELATED"/>
    <property type="match status" value="1"/>
</dbReference>
<dbReference type="GO" id="GO:0006508">
    <property type="term" value="P:proteolysis"/>
    <property type="evidence" value="ECO:0007669"/>
    <property type="project" value="UniProtKB-KW"/>
</dbReference>
<keyword evidence="5" id="KW-0732">Signal</keyword>
<dbReference type="HOGENOM" id="CLU_011263_8_2_6"/>
<dbReference type="Gene3D" id="3.40.50.200">
    <property type="entry name" value="Peptidase S8/S53 domain"/>
    <property type="match status" value="1"/>
</dbReference>
<feature type="active site" description="Charge relay system" evidence="9">
    <location>
        <position position="258"/>
    </location>
</feature>
<comment type="similarity">
    <text evidence="2 9 10">Belongs to the peptidase S8 family.</text>
</comment>
<feature type="domain" description="Peptidase S8/S53" evidence="11">
    <location>
        <begin position="189"/>
        <end position="466"/>
    </location>
</feature>
<evidence type="ECO:0000256" key="7">
    <source>
        <dbReference type="ARBA" id="ARBA00022825"/>
    </source>
</evidence>
<dbReference type="InterPro" id="IPR023827">
    <property type="entry name" value="Peptidase_S8_Asp-AS"/>
</dbReference>
<dbReference type="FunFam" id="3.40.50.200:FF:000022">
    <property type="entry name" value="Extracellular protease"/>
    <property type="match status" value="1"/>
</dbReference>
<dbReference type="PROSITE" id="PS51892">
    <property type="entry name" value="SUBTILASE"/>
    <property type="match status" value="1"/>
</dbReference>
<evidence type="ECO:0000259" key="11">
    <source>
        <dbReference type="Pfam" id="PF00082"/>
    </source>
</evidence>
<evidence type="ECO:0000256" key="6">
    <source>
        <dbReference type="ARBA" id="ARBA00022801"/>
    </source>
</evidence>
<evidence type="ECO:0000256" key="1">
    <source>
        <dbReference type="ARBA" id="ARBA00004613"/>
    </source>
</evidence>
<dbReference type="PROSITE" id="PS00138">
    <property type="entry name" value="SUBTILASE_SER"/>
    <property type="match status" value="1"/>
</dbReference>
<evidence type="ECO:0000256" key="9">
    <source>
        <dbReference type="PROSITE-ProRule" id="PRU01240"/>
    </source>
</evidence>
<dbReference type="EMBL" id="CP000050">
    <property type="protein sequence ID" value="AAY50420.1"/>
    <property type="molecule type" value="Genomic_DNA"/>
</dbReference>
<dbReference type="PROSITE" id="PS00137">
    <property type="entry name" value="SUBTILASE_HIS"/>
    <property type="match status" value="1"/>
</dbReference>
<dbReference type="InterPro" id="IPR036852">
    <property type="entry name" value="Peptidase_S8/S53_dom_sf"/>
</dbReference>
<keyword evidence="8" id="KW-0865">Zymogen</keyword>
<dbReference type="PANTHER" id="PTHR43806">
    <property type="entry name" value="PEPTIDASE S8"/>
    <property type="match status" value="1"/>
</dbReference>